<organism evidence="2 3">
    <name type="scientific">Marasmius oreades</name>
    <name type="common">fairy-ring Marasmius</name>
    <dbReference type="NCBI Taxonomy" id="181124"/>
    <lineage>
        <taxon>Eukaryota</taxon>
        <taxon>Fungi</taxon>
        <taxon>Dikarya</taxon>
        <taxon>Basidiomycota</taxon>
        <taxon>Agaricomycotina</taxon>
        <taxon>Agaricomycetes</taxon>
        <taxon>Agaricomycetidae</taxon>
        <taxon>Agaricales</taxon>
        <taxon>Marasmiineae</taxon>
        <taxon>Marasmiaceae</taxon>
        <taxon>Marasmius</taxon>
    </lineage>
</organism>
<dbReference type="KEGG" id="more:E1B28_005354"/>
<evidence type="ECO:0000313" key="3">
    <source>
        <dbReference type="Proteomes" id="UP001049176"/>
    </source>
</evidence>
<feature type="transmembrane region" description="Helical" evidence="1">
    <location>
        <begin position="66"/>
        <end position="85"/>
    </location>
</feature>
<dbReference type="EMBL" id="CM032183">
    <property type="protein sequence ID" value="KAG7094526.1"/>
    <property type="molecule type" value="Genomic_DNA"/>
</dbReference>
<feature type="transmembrane region" description="Helical" evidence="1">
    <location>
        <begin position="105"/>
        <end position="131"/>
    </location>
</feature>
<keyword evidence="1" id="KW-1133">Transmembrane helix</keyword>
<accession>A0A9P7S308</accession>
<dbReference type="AlphaFoldDB" id="A0A9P7S308"/>
<keyword evidence="3" id="KW-1185">Reference proteome</keyword>
<feature type="transmembrane region" description="Helical" evidence="1">
    <location>
        <begin position="229"/>
        <end position="251"/>
    </location>
</feature>
<feature type="transmembrane region" description="Helical" evidence="1">
    <location>
        <begin position="20"/>
        <end position="45"/>
    </location>
</feature>
<dbReference type="GeneID" id="66074430"/>
<keyword evidence="1" id="KW-0472">Membrane</keyword>
<feature type="transmembrane region" description="Helical" evidence="1">
    <location>
        <begin position="257"/>
        <end position="278"/>
    </location>
</feature>
<gene>
    <name evidence="2" type="ORF">E1B28_005354</name>
</gene>
<protein>
    <submittedName>
        <fullName evidence="2">Uncharacterized protein</fullName>
    </submittedName>
</protein>
<dbReference type="Proteomes" id="UP001049176">
    <property type="component" value="Chromosome 3"/>
</dbReference>
<comment type="caution">
    <text evidence="2">The sequence shown here is derived from an EMBL/GenBank/DDBJ whole genome shotgun (WGS) entry which is preliminary data.</text>
</comment>
<evidence type="ECO:0000313" key="2">
    <source>
        <dbReference type="EMBL" id="KAG7094526.1"/>
    </source>
</evidence>
<feature type="transmembrane region" description="Helical" evidence="1">
    <location>
        <begin position="143"/>
        <end position="164"/>
    </location>
</feature>
<dbReference type="RefSeq" id="XP_043010996.1">
    <property type="nucleotide sequence ID" value="XM_043149912.1"/>
</dbReference>
<sequence>MSTAMAPLFCESTSNPTPIFWLGIISPVLITAFHLFLYGVYVVLFQIGIVVLKRRPDTPDRLFHQITLAILFCLTSLSVPINLVHDTANVALWLWPYDVIMKVKHLVIILGIIRYVILLLMGLTVDAILIFRFFAISRYQKRFMVIPIVIFISIDAGAMTSGTWAKVSSLFKQPVSPADPRSSYLDILTMIFLGCNIILTLLLTLAMARQIWLAKRQNRILFPNTSGKRFTTIISILLESCALYIISLIIYAVAIPFYVDLGSIMIQIGGLAPTLLIVRANIPQNQDRNIETKPRHLHPNQRATAHPASSTHPIVLNVVRDTSGV</sequence>
<proteinExistence type="predicted"/>
<keyword evidence="1" id="KW-0812">Transmembrane</keyword>
<name>A0A9P7S308_9AGAR</name>
<evidence type="ECO:0000256" key="1">
    <source>
        <dbReference type="SAM" id="Phobius"/>
    </source>
</evidence>
<dbReference type="OrthoDB" id="2907435at2759"/>
<reference evidence="2" key="1">
    <citation type="journal article" date="2021" name="Genome Biol. Evol.">
        <title>The assembled and annotated genome of the fairy-ring fungus Marasmius oreades.</title>
        <authorList>
            <person name="Hiltunen M."/>
            <person name="Ament-Velasquez S.L."/>
            <person name="Johannesson H."/>
        </authorList>
    </citation>
    <scope>NUCLEOTIDE SEQUENCE</scope>
    <source>
        <strain evidence="2">03SP1</strain>
    </source>
</reference>
<feature type="transmembrane region" description="Helical" evidence="1">
    <location>
        <begin position="184"/>
        <end position="208"/>
    </location>
</feature>